<dbReference type="FunFam" id="3.40.50.720:FF:000084">
    <property type="entry name" value="Short-chain dehydrogenase reductase"/>
    <property type="match status" value="1"/>
</dbReference>
<dbReference type="Pfam" id="PF13561">
    <property type="entry name" value="adh_short_C2"/>
    <property type="match status" value="1"/>
</dbReference>
<dbReference type="PRINTS" id="PR00081">
    <property type="entry name" value="GDHRDH"/>
</dbReference>
<dbReference type="InterPro" id="IPR020904">
    <property type="entry name" value="Sc_DH/Rdtase_CS"/>
</dbReference>
<dbReference type="PANTHER" id="PTHR42760">
    <property type="entry name" value="SHORT-CHAIN DEHYDROGENASES/REDUCTASES FAMILY MEMBER"/>
    <property type="match status" value="1"/>
</dbReference>
<dbReference type="Gene3D" id="3.40.50.720">
    <property type="entry name" value="NAD(P)-binding Rossmann-like Domain"/>
    <property type="match status" value="1"/>
</dbReference>
<evidence type="ECO:0000256" key="1">
    <source>
        <dbReference type="ARBA" id="ARBA00006484"/>
    </source>
</evidence>
<dbReference type="RefSeq" id="WP_171220640.1">
    <property type="nucleotide sequence ID" value="NZ_JABEPP010000007.1"/>
</dbReference>
<dbReference type="EMBL" id="JABEPP010000007">
    <property type="protein sequence ID" value="NNM75146.1"/>
    <property type="molecule type" value="Genomic_DNA"/>
</dbReference>
<dbReference type="GO" id="GO:0030497">
    <property type="term" value="P:fatty acid elongation"/>
    <property type="evidence" value="ECO:0007669"/>
    <property type="project" value="TreeGrafter"/>
</dbReference>
<evidence type="ECO:0000313" key="3">
    <source>
        <dbReference type="Proteomes" id="UP000564885"/>
    </source>
</evidence>
<keyword evidence="3" id="KW-1185">Reference proteome</keyword>
<comment type="similarity">
    <text evidence="1">Belongs to the short-chain dehydrogenases/reductases (SDR) family.</text>
</comment>
<name>A0A849I5K6_9HYPH</name>
<dbReference type="InterPro" id="IPR036291">
    <property type="entry name" value="NAD(P)-bd_dom_sf"/>
</dbReference>
<reference evidence="2 3" key="1">
    <citation type="submission" date="2020-04" db="EMBL/GenBank/DDBJ databases">
        <title>Enterovirga sp. isolate from soil.</title>
        <authorList>
            <person name="Chea S."/>
            <person name="Kim D.-U."/>
        </authorList>
    </citation>
    <scope>NUCLEOTIDE SEQUENCE [LARGE SCALE GENOMIC DNA]</scope>
    <source>
        <strain evidence="2 3">DB1703</strain>
    </source>
</reference>
<dbReference type="GO" id="GO:0016616">
    <property type="term" value="F:oxidoreductase activity, acting on the CH-OH group of donors, NAD or NADP as acceptor"/>
    <property type="evidence" value="ECO:0007669"/>
    <property type="project" value="TreeGrafter"/>
</dbReference>
<dbReference type="PRINTS" id="PR00080">
    <property type="entry name" value="SDRFAMILY"/>
</dbReference>
<dbReference type="InterPro" id="IPR002347">
    <property type="entry name" value="SDR_fam"/>
</dbReference>
<accession>A0A849I5K6</accession>
<comment type="caution">
    <text evidence="2">The sequence shown here is derived from an EMBL/GenBank/DDBJ whole genome shotgun (WGS) entry which is preliminary data.</text>
</comment>
<gene>
    <name evidence="2" type="ORF">HJG44_22560</name>
</gene>
<dbReference type="PANTHER" id="PTHR42760:SF135">
    <property type="entry name" value="BLL7886 PROTEIN"/>
    <property type="match status" value="1"/>
</dbReference>
<evidence type="ECO:0000313" key="2">
    <source>
        <dbReference type="EMBL" id="NNM75146.1"/>
    </source>
</evidence>
<dbReference type="PROSITE" id="PS00061">
    <property type="entry name" value="ADH_SHORT"/>
    <property type="match status" value="1"/>
</dbReference>
<dbReference type="Proteomes" id="UP000564885">
    <property type="component" value="Unassembled WGS sequence"/>
</dbReference>
<organism evidence="2 3">
    <name type="scientific">Enterovirga aerilata</name>
    <dbReference type="NCBI Taxonomy" id="2730920"/>
    <lineage>
        <taxon>Bacteria</taxon>
        <taxon>Pseudomonadati</taxon>
        <taxon>Pseudomonadota</taxon>
        <taxon>Alphaproteobacteria</taxon>
        <taxon>Hyphomicrobiales</taxon>
        <taxon>Methylobacteriaceae</taxon>
        <taxon>Enterovirga</taxon>
    </lineage>
</organism>
<dbReference type="SUPFAM" id="SSF51735">
    <property type="entry name" value="NAD(P)-binding Rossmann-fold domains"/>
    <property type="match status" value="1"/>
</dbReference>
<proteinExistence type="inferred from homology"/>
<dbReference type="AlphaFoldDB" id="A0A849I5K6"/>
<sequence length="252" mass="25656">MITADLRGRKVLVTGAASGIGLAAATLFARCGARVALNYLPGDGRGRHAVEQLRAEGLDAVAAPGDAARSGAAEAMVADAIEALGGLDVLINNAGITGTAEPIDFDDLDAMTDEFWDGILATNLVGPFRCSRAAAPALREAGGAIVNTASVAGLGRRGSSIAYAASKAGLINLTKSLARALAPDVRVNAVAPGLIETPLTSAWSQARRRMTLERTMLARLGRPEDVAEAMLFLAAGAGYMTGETIVVDGGSV</sequence>
<protein>
    <submittedName>
        <fullName evidence="2">SDR family oxidoreductase</fullName>
    </submittedName>
</protein>